<reference evidence="2 3" key="1">
    <citation type="submission" date="2019-12" db="EMBL/GenBank/DDBJ databases">
        <title>Genomic-based taxomic classification of the family Erythrobacteraceae.</title>
        <authorList>
            <person name="Xu L."/>
        </authorList>
    </citation>
    <scope>NUCLEOTIDE SEQUENCE [LARGE SCALE GENOMIC DNA]</scope>
    <source>
        <strain evidence="2 3">DSM 16225</strain>
    </source>
</reference>
<dbReference type="OrthoDB" id="7562173at2"/>
<comment type="caution">
    <text evidence="2">The sequence shown here is derived from an EMBL/GenBank/DDBJ whole genome shotgun (WGS) entry which is preliminary data.</text>
</comment>
<evidence type="ECO:0000313" key="2">
    <source>
        <dbReference type="EMBL" id="MXO49768.1"/>
    </source>
</evidence>
<accession>A0A844XXV3</accession>
<proteinExistence type="predicted"/>
<gene>
    <name evidence="2" type="ORF">GRI42_00420</name>
</gene>
<sequence>MGERKVPVFLGRIAAHLREQNWFALGAEFVIVVLGVFLGLQAANWNEERQDRKDEEAILARLQDETATLLGAVREEREYLQANADTMAQARSVIFSQAESRPLTEAECRAVAGSHVYRREADQLPILEEMLATGRFDRVQDETIKSQLRSYIIFRDRQRGNHEERTNELFRLYSRHPEAIRITLVPREEDTSPDFGFMSDEETKWTPQCDVARMRSNQQFLNELFDNMGRRNHVLMGYDEREAILTELQERLDALLGL</sequence>
<dbReference type="AlphaFoldDB" id="A0A844XXV3"/>
<keyword evidence="1" id="KW-1133">Transmembrane helix</keyword>
<keyword evidence="1" id="KW-0472">Membrane</keyword>
<evidence type="ECO:0000256" key="1">
    <source>
        <dbReference type="SAM" id="Phobius"/>
    </source>
</evidence>
<keyword evidence="1" id="KW-0812">Transmembrane</keyword>
<protein>
    <submittedName>
        <fullName evidence="2">Uncharacterized protein</fullName>
    </submittedName>
</protein>
<dbReference type="RefSeq" id="WP_160606111.1">
    <property type="nucleotide sequence ID" value="NZ_WTYF01000003.1"/>
</dbReference>
<name>A0A844XXV3_9SPHN</name>
<organism evidence="2 3">
    <name type="scientific">Qipengyuania gaetbuli</name>
    <dbReference type="NCBI Taxonomy" id="266952"/>
    <lineage>
        <taxon>Bacteria</taxon>
        <taxon>Pseudomonadati</taxon>
        <taxon>Pseudomonadota</taxon>
        <taxon>Alphaproteobacteria</taxon>
        <taxon>Sphingomonadales</taxon>
        <taxon>Erythrobacteraceae</taxon>
        <taxon>Qipengyuania</taxon>
    </lineage>
</organism>
<feature type="transmembrane region" description="Helical" evidence="1">
    <location>
        <begin position="22"/>
        <end position="43"/>
    </location>
</feature>
<keyword evidence="3" id="KW-1185">Reference proteome</keyword>
<evidence type="ECO:0000313" key="3">
    <source>
        <dbReference type="Proteomes" id="UP000444185"/>
    </source>
</evidence>
<dbReference type="EMBL" id="WTYF01000003">
    <property type="protein sequence ID" value="MXO49768.1"/>
    <property type="molecule type" value="Genomic_DNA"/>
</dbReference>
<dbReference type="Proteomes" id="UP000444185">
    <property type="component" value="Unassembled WGS sequence"/>
</dbReference>